<feature type="compositionally biased region" description="Low complexity" evidence="1">
    <location>
        <begin position="27"/>
        <end position="38"/>
    </location>
</feature>
<feature type="transmembrane region" description="Helical" evidence="2">
    <location>
        <begin position="274"/>
        <end position="292"/>
    </location>
</feature>
<protein>
    <submittedName>
        <fullName evidence="3">Uncharacterized protein</fullName>
    </submittedName>
</protein>
<keyword evidence="2" id="KW-0472">Membrane</keyword>
<dbReference type="PANTHER" id="PTHR37848">
    <property type="entry name" value="EXPRESSED PROTEIN"/>
    <property type="match status" value="1"/>
</dbReference>
<dbReference type="Proteomes" id="UP000298138">
    <property type="component" value="Unassembled WGS sequence"/>
</dbReference>
<dbReference type="PANTHER" id="PTHR37848:SF1">
    <property type="entry name" value="SUN DOMAIN-CONTAINING PROTEIN"/>
    <property type="match status" value="1"/>
</dbReference>
<dbReference type="EMBL" id="ML220138">
    <property type="protein sequence ID" value="TGZ78764.1"/>
    <property type="molecule type" value="Genomic_DNA"/>
</dbReference>
<organism evidence="3 4">
    <name type="scientific">Ascodesmis nigricans</name>
    <dbReference type="NCBI Taxonomy" id="341454"/>
    <lineage>
        <taxon>Eukaryota</taxon>
        <taxon>Fungi</taxon>
        <taxon>Dikarya</taxon>
        <taxon>Ascomycota</taxon>
        <taxon>Pezizomycotina</taxon>
        <taxon>Pezizomycetes</taxon>
        <taxon>Pezizales</taxon>
        <taxon>Ascodesmidaceae</taxon>
        <taxon>Ascodesmis</taxon>
    </lineage>
</organism>
<keyword evidence="2" id="KW-0812">Transmembrane</keyword>
<dbReference type="OrthoDB" id="203796at2759"/>
<evidence type="ECO:0000256" key="1">
    <source>
        <dbReference type="SAM" id="MobiDB-lite"/>
    </source>
</evidence>
<reference evidence="3 4" key="1">
    <citation type="submission" date="2019-04" db="EMBL/GenBank/DDBJ databases">
        <title>Comparative genomics and transcriptomics to analyze fruiting body development in filamentous ascomycetes.</title>
        <authorList>
            <consortium name="DOE Joint Genome Institute"/>
            <person name="Lutkenhaus R."/>
            <person name="Traeger S."/>
            <person name="Breuer J."/>
            <person name="Kuo A."/>
            <person name="Lipzen A."/>
            <person name="Pangilinan J."/>
            <person name="Dilworth D."/>
            <person name="Sandor L."/>
            <person name="Poggeler S."/>
            <person name="Barry K."/>
            <person name="Grigoriev I.V."/>
            <person name="Nowrousian M."/>
        </authorList>
    </citation>
    <scope>NUCLEOTIDE SEQUENCE [LARGE SCALE GENOMIC DNA]</scope>
    <source>
        <strain evidence="3 4">CBS 389.68</strain>
    </source>
</reference>
<sequence>MGKPTPPATGSSSKPFVLNHDPPPSFAGPSESASASEPLLNKPSFADELPSYDESELLHATDPPPFSAYKPTKRNPLSQIRSVIRDQHLCTDTEALYQHLQELAHDVPHPLLHLLGTHRGYRSVVRNNKNEVEEHTVTDFDITLSLYDFLATTQDPTTGEVHVNPGLLNVVRPIEKRHRGTRRKQRLTPTSPEDPHSIRDYCYSFVSSHTLCKEFSLTKSVPFDTNYLTLHLERLIRSTNYRGKTEITFPIHGKTVTIAPENPITAIRYTRWRYVFYVTFLWLITWPVLWLWTKRWAVVDAVFQVAPGAEERYMAEWKHVIATLVKGRREGTVTRAEMEGVKDALRRDEERLRRGVERGEGLADWIVGLVRGVHAGEGNYGWGADETSWGTFGFAGGTVTL</sequence>
<accession>A0A4V3SI54</accession>
<name>A0A4V3SI54_9PEZI</name>
<keyword evidence="2" id="KW-1133">Transmembrane helix</keyword>
<dbReference type="AlphaFoldDB" id="A0A4V3SI54"/>
<feature type="region of interest" description="Disordered" evidence="1">
    <location>
        <begin position="1"/>
        <end position="48"/>
    </location>
</feature>
<dbReference type="InParanoid" id="A0A4V3SI54"/>
<evidence type="ECO:0000313" key="3">
    <source>
        <dbReference type="EMBL" id="TGZ78764.1"/>
    </source>
</evidence>
<evidence type="ECO:0000256" key="2">
    <source>
        <dbReference type="SAM" id="Phobius"/>
    </source>
</evidence>
<gene>
    <name evidence="3" type="ORF">EX30DRAFT_365765</name>
</gene>
<proteinExistence type="predicted"/>
<evidence type="ECO:0000313" key="4">
    <source>
        <dbReference type="Proteomes" id="UP000298138"/>
    </source>
</evidence>
<keyword evidence="4" id="KW-1185">Reference proteome</keyword>